<evidence type="ECO:0000313" key="4">
    <source>
        <dbReference type="Proteomes" id="UP000051789"/>
    </source>
</evidence>
<dbReference type="InterPro" id="IPR009061">
    <property type="entry name" value="DNA-bd_dom_put_sf"/>
</dbReference>
<dbReference type="SMART" id="SM00422">
    <property type="entry name" value="HTH_MERR"/>
    <property type="match status" value="1"/>
</dbReference>
<dbReference type="Proteomes" id="UP000051789">
    <property type="component" value="Unassembled WGS sequence"/>
</dbReference>
<dbReference type="AlphaFoldDB" id="A0A0R2C660"/>
<dbReference type="PROSITE" id="PS50937">
    <property type="entry name" value="HTH_MERR_2"/>
    <property type="match status" value="1"/>
</dbReference>
<name>A0A0R2C660_9LACO</name>
<comment type="caution">
    <text evidence="3">The sequence shown here is derived from an EMBL/GenBank/DDBJ whole genome shotgun (WGS) entry which is preliminary data.</text>
</comment>
<evidence type="ECO:0000313" key="3">
    <source>
        <dbReference type="EMBL" id="KRM87112.1"/>
    </source>
</evidence>
<reference evidence="3 4" key="1">
    <citation type="journal article" date="2015" name="Genome Announc.">
        <title>Expanding the biotechnology potential of lactobacilli through comparative genomics of 213 strains and associated genera.</title>
        <authorList>
            <person name="Sun Z."/>
            <person name="Harris H.M."/>
            <person name="McCann A."/>
            <person name="Guo C."/>
            <person name="Argimon S."/>
            <person name="Zhang W."/>
            <person name="Yang X."/>
            <person name="Jeffery I.B."/>
            <person name="Cooney J.C."/>
            <person name="Kagawa T.F."/>
            <person name="Liu W."/>
            <person name="Song Y."/>
            <person name="Salvetti E."/>
            <person name="Wrobel A."/>
            <person name="Rasinkangas P."/>
            <person name="Parkhill J."/>
            <person name="Rea M.C."/>
            <person name="O'Sullivan O."/>
            <person name="Ritari J."/>
            <person name="Douillard F.P."/>
            <person name="Paul Ross R."/>
            <person name="Yang R."/>
            <person name="Briner A.E."/>
            <person name="Felis G.E."/>
            <person name="de Vos W.M."/>
            <person name="Barrangou R."/>
            <person name="Klaenhammer T.R."/>
            <person name="Caufield P.W."/>
            <person name="Cui Y."/>
            <person name="Zhang H."/>
            <person name="O'Toole P.W."/>
        </authorList>
    </citation>
    <scope>NUCLEOTIDE SEQUENCE [LARGE SCALE GENOMIC DNA]</scope>
    <source>
        <strain evidence="3 4">DSM 22698</strain>
    </source>
</reference>
<dbReference type="Pfam" id="PF13411">
    <property type="entry name" value="MerR_1"/>
    <property type="match status" value="1"/>
</dbReference>
<accession>A0A0R2C660</accession>
<dbReference type="GO" id="GO:0003677">
    <property type="term" value="F:DNA binding"/>
    <property type="evidence" value="ECO:0007669"/>
    <property type="project" value="UniProtKB-KW"/>
</dbReference>
<dbReference type="STRING" id="1423810.FD19_GL001264"/>
<dbReference type="PANTHER" id="PTHR30204:SF82">
    <property type="entry name" value="TRANSCRIPTIONAL REGULATOR, MERR FAMILY"/>
    <property type="match status" value="1"/>
</dbReference>
<dbReference type="CDD" id="cd01109">
    <property type="entry name" value="HTH_YyaN"/>
    <property type="match status" value="1"/>
</dbReference>
<keyword evidence="1" id="KW-0238">DNA-binding</keyword>
<feature type="domain" description="HTH merR-type" evidence="2">
    <location>
        <begin position="1"/>
        <end position="71"/>
    </location>
</feature>
<dbReference type="EMBL" id="AYZK01000003">
    <property type="protein sequence ID" value="KRM87112.1"/>
    <property type="molecule type" value="Genomic_DNA"/>
</dbReference>
<dbReference type="OrthoDB" id="9811174at2"/>
<dbReference type="RefSeq" id="WP_054750317.1">
    <property type="nucleotide sequence ID" value="NZ_AYZK01000003.1"/>
</dbReference>
<keyword evidence="4" id="KW-1185">Reference proteome</keyword>
<proteinExistence type="predicted"/>
<protein>
    <submittedName>
        <fullName evidence="3">Transcription regulator</fullName>
    </submittedName>
</protein>
<organism evidence="3 4">
    <name type="scientific">Lacticaseibacillus thailandensis DSM 22698 = JCM 13996</name>
    <dbReference type="NCBI Taxonomy" id="1423810"/>
    <lineage>
        <taxon>Bacteria</taxon>
        <taxon>Bacillati</taxon>
        <taxon>Bacillota</taxon>
        <taxon>Bacilli</taxon>
        <taxon>Lactobacillales</taxon>
        <taxon>Lactobacillaceae</taxon>
        <taxon>Lacticaseibacillus</taxon>
    </lineage>
</organism>
<evidence type="ECO:0000259" key="2">
    <source>
        <dbReference type="PROSITE" id="PS50937"/>
    </source>
</evidence>
<sequence length="146" mass="16108">MRYSIKDVAAQIGLSAYTLRYYDKAGLLPFVARDAAGYRSFTDGDLQLLHTIICLKNTGMTIADIRRYVDAVMAGPKSIPVRKALLTQHRARVVARQHQLATNLREVDYKLSLYAAPDAPAKVEQELAAAHADKAANGLPDPFPIR</sequence>
<dbReference type="InterPro" id="IPR000551">
    <property type="entry name" value="MerR-type_HTH_dom"/>
</dbReference>
<evidence type="ECO:0000256" key="1">
    <source>
        <dbReference type="ARBA" id="ARBA00023125"/>
    </source>
</evidence>
<dbReference type="PATRIC" id="fig|1423810.4.peg.1301"/>
<dbReference type="InterPro" id="IPR047057">
    <property type="entry name" value="MerR_fam"/>
</dbReference>
<dbReference type="Gene3D" id="1.10.1660.10">
    <property type="match status" value="1"/>
</dbReference>
<gene>
    <name evidence="3" type="ORF">FD19_GL001264</name>
</gene>
<dbReference type="PANTHER" id="PTHR30204">
    <property type="entry name" value="REDOX-CYCLING DRUG-SENSING TRANSCRIPTIONAL ACTIVATOR SOXR"/>
    <property type="match status" value="1"/>
</dbReference>
<dbReference type="GO" id="GO:0003700">
    <property type="term" value="F:DNA-binding transcription factor activity"/>
    <property type="evidence" value="ECO:0007669"/>
    <property type="project" value="InterPro"/>
</dbReference>
<dbReference type="SUPFAM" id="SSF46955">
    <property type="entry name" value="Putative DNA-binding domain"/>
    <property type="match status" value="1"/>
</dbReference>